<protein>
    <submittedName>
        <fullName evidence="1">Beta-lactamase/transpeptidase-like protein</fullName>
    </submittedName>
</protein>
<reference evidence="1 2" key="1">
    <citation type="journal article" date="2022" name="New Phytol.">
        <title>Ecological generalism drives hyperdiversity of secondary metabolite gene clusters in xylarialean endophytes.</title>
        <authorList>
            <person name="Franco M.E.E."/>
            <person name="Wisecaver J.H."/>
            <person name="Arnold A.E."/>
            <person name="Ju Y.M."/>
            <person name="Slot J.C."/>
            <person name="Ahrendt S."/>
            <person name="Moore L.P."/>
            <person name="Eastman K.E."/>
            <person name="Scott K."/>
            <person name="Konkel Z."/>
            <person name="Mondo S.J."/>
            <person name="Kuo A."/>
            <person name="Hayes R.D."/>
            <person name="Haridas S."/>
            <person name="Andreopoulos B."/>
            <person name="Riley R."/>
            <person name="LaButti K."/>
            <person name="Pangilinan J."/>
            <person name="Lipzen A."/>
            <person name="Amirebrahimi M."/>
            <person name="Yan J."/>
            <person name="Adam C."/>
            <person name="Keymanesh K."/>
            <person name="Ng V."/>
            <person name="Louie K."/>
            <person name="Northen T."/>
            <person name="Drula E."/>
            <person name="Henrissat B."/>
            <person name="Hsieh H.M."/>
            <person name="Youens-Clark K."/>
            <person name="Lutzoni F."/>
            <person name="Miadlikowska J."/>
            <person name="Eastwood D.C."/>
            <person name="Hamelin R.C."/>
            <person name="Grigoriev I.V."/>
            <person name="U'Ren J.M."/>
        </authorList>
    </citation>
    <scope>NUCLEOTIDE SEQUENCE [LARGE SCALE GENOMIC DNA]</scope>
    <source>
        <strain evidence="1 2">ER1909</strain>
    </source>
</reference>
<dbReference type="EMBL" id="MU394418">
    <property type="protein sequence ID" value="KAI6080879.1"/>
    <property type="molecule type" value="Genomic_DNA"/>
</dbReference>
<organism evidence="1 2">
    <name type="scientific">Hypoxylon rubiginosum</name>
    <dbReference type="NCBI Taxonomy" id="110542"/>
    <lineage>
        <taxon>Eukaryota</taxon>
        <taxon>Fungi</taxon>
        <taxon>Dikarya</taxon>
        <taxon>Ascomycota</taxon>
        <taxon>Pezizomycotina</taxon>
        <taxon>Sordariomycetes</taxon>
        <taxon>Xylariomycetidae</taxon>
        <taxon>Xylariales</taxon>
        <taxon>Hypoxylaceae</taxon>
        <taxon>Hypoxylon</taxon>
    </lineage>
</organism>
<evidence type="ECO:0000313" key="2">
    <source>
        <dbReference type="Proteomes" id="UP001497680"/>
    </source>
</evidence>
<evidence type="ECO:0000313" key="1">
    <source>
        <dbReference type="EMBL" id="KAI6080879.1"/>
    </source>
</evidence>
<accession>A0ACC0CKF6</accession>
<comment type="caution">
    <text evidence="1">The sequence shown here is derived from an EMBL/GenBank/DDBJ whole genome shotgun (WGS) entry which is preliminary data.</text>
</comment>
<name>A0ACC0CKF6_9PEZI</name>
<sequence length="594" mass="63761">MKLAVRSFSPPATPLLLFVAAQLIFPAGGIPNCPYPGPVFPKPTALASADVIKTAIANLTATFDARGQDPATNPNGTSWSIQVFSASDAEDDAPVWSHYHTATNLLTADTPGVKSVGADTVYRLGSVTKIFTILTFLAEAGDQYWNTPVTRWVPELELLAGKAQYDPIMNVDWDSITLQDLASHMAGIVRDYAIEGELTQENNQATLLSQGFPPAPANLTPTCGEIIKCTRAQFFTGLANVPPSFQPSWTAGYSNMGYQILAYALEAITQKPFATMLQEDVIDKLGLEHTFYTKPDNTLGVIPQGSENQWAFSIGEASPTGNMYSSVSDLSRLGRAIFRHTLLPPAQTRRWLKPVALTADIREGISSPWGIRRIPLRDGSRVVDAYSKAGSINVYMSLLVLLPDYDVGISALLAGGWPGNSNWDIADAIGAVLVPALEDAAREQANTNYAGTYAAAGEGALDSSIVLSTDPAKPGLGVERWVSNGTDMLPVAVRYTLNYNVTAPAIRLYPTGLESTATGEDGTKKVAWKAIVENLDAPDHSDDMFSTNCGTWVSQTTAVYADMPLDQFVFTVDATGKAVSVEPLALRATLMRNS</sequence>
<proteinExistence type="predicted"/>
<dbReference type="Proteomes" id="UP001497680">
    <property type="component" value="Unassembled WGS sequence"/>
</dbReference>
<keyword evidence="2" id="KW-1185">Reference proteome</keyword>
<gene>
    <name evidence="1" type="ORF">F4821DRAFT_42529</name>
</gene>